<gene>
    <name evidence="1" type="ORF">Fokcrypt_00623</name>
</gene>
<name>A0ABZ0UVH3_9RICK</name>
<proteinExistence type="predicted"/>
<protein>
    <submittedName>
        <fullName evidence="1">Uncharacterized protein</fullName>
    </submittedName>
</protein>
<dbReference type="EMBL" id="CP110343">
    <property type="protein sequence ID" value="WPX98090.1"/>
    <property type="molecule type" value="Genomic_DNA"/>
</dbReference>
<dbReference type="Pfam" id="PF05258">
    <property type="entry name" value="DciA"/>
    <property type="match status" value="1"/>
</dbReference>
<dbReference type="InterPro" id="IPR007922">
    <property type="entry name" value="DciA-like"/>
</dbReference>
<reference evidence="1" key="1">
    <citation type="submission" date="2022-10" db="EMBL/GenBank/DDBJ databases">
        <title>Host association and intracellularity evolved multiple times independently in the Rickettsiales.</title>
        <authorList>
            <person name="Castelli M."/>
            <person name="Nardi T."/>
            <person name="Gammuto L."/>
            <person name="Bellinzona G."/>
            <person name="Sabaneyeva E."/>
            <person name="Potekhin A."/>
            <person name="Serra V."/>
            <person name="Petroni G."/>
            <person name="Sassera D."/>
        </authorList>
    </citation>
    <scope>NUCLEOTIDE SEQUENCE [LARGE SCALE GENOMIC DNA]</scope>
    <source>
        <strain evidence="1">US_Bl 11III1</strain>
    </source>
</reference>
<evidence type="ECO:0000313" key="2">
    <source>
        <dbReference type="Proteomes" id="UP001325140"/>
    </source>
</evidence>
<keyword evidence="2" id="KW-1185">Reference proteome</keyword>
<dbReference type="RefSeq" id="WP_323722066.1">
    <property type="nucleotide sequence ID" value="NZ_CP110343.1"/>
</dbReference>
<accession>A0ABZ0UVH3</accession>
<sequence length="113" mass="12508">MKDISSIFCFTEGRENGNDILSQSGITTHWKDIVGSDIGTCTTPVKLSYTANLTIGMSTQRSEALEKKRTCILILKLHNPSFVLKIKLNEQLIVERVNTYVGESLISSISCNV</sequence>
<evidence type="ECO:0000313" key="1">
    <source>
        <dbReference type="EMBL" id="WPX98090.1"/>
    </source>
</evidence>
<dbReference type="Proteomes" id="UP001325140">
    <property type="component" value="Chromosome"/>
</dbReference>
<organism evidence="1 2">
    <name type="scientific">Candidatus Fokinia crypta</name>
    <dbReference type="NCBI Taxonomy" id="1920990"/>
    <lineage>
        <taxon>Bacteria</taxon>
        <taxon>Pseudomonadati</taxon>
        <taxon>Pseudomonadota</taxon>
        <taxon>Alphaproteobacteria</taxon>
        <taxon>Rickettsiales</taxon>
        <taxon>Candidatus Midichloriaceae</taxon>
        <taxon>Candidatus Fokinia</taxon>
    </lineage>
</organism>